<feature type="compositionally biased region" description="Low complexity" evidence="1">
    <location>
        <begin position="347"/>
        <end position="370"/>
    </location>
</feature>
<protein>
    <submittedName>
        <fullName evidence="2">DUF3027 domain-containing protein</fullName>
    </submittedName>
</protein>
<sequence length="403" mass="40428">MSAITGIDPETSPADAPAVPGALAGAVEHARTAAVEEASADIGERAGAAAVGEHLGFVVEDEVSVSHHFAADLAGYRGWRWSVTLAAVGDGPVTVSEVVLLPGREALVAPAWVPWQERIRPGDLGPGDLLPTDPDDSRLVPAYVESDDPAVEEVAVEVGLGRTRVLSREGRLEAAERWREARGPGSDLARAVTEVCGTCGFFTPLAGSLRAGFGVCANEYSPADGSAVSVEFGCGAHSELRVEQGSPVHVAALVYDDGVDLERVPTGRVGGVGKDPATEPGAGREAEPAPVSAEGSDAEGEAGAGPAEAPPSEAPATEAATAQAADSGVVVEEPAGEESGREAVLSPAAEDAPAAVADAADAPTAPAAVTDSDEAVEEVAAPDEPVDGPAEAEAARGDEGVTS</sequence>
<organism evidence="2 3">
    <name type="scientific">Pseudonocardia lutea</name>
    <dbReference type="NCBI Taxonomy" id="2172015"/>
    <lineage>
        <taxon>Bacteria</taxon>
        <taxon>Bacillati</taxon>
        <taxon>Actinomycetota</taxon>
        <taxon>Actinomycetes</taxon>
        <taxon>Pseudonocardiales</taxon>
        <taxon>Pseudonocardiaceae</taxon>
        <taxon>Pseudonocardia</taxon>
    </lineage>
</organism>
<evidence type="ECO:0000256" key="1">
    <source>
        <dbReference type="SAM" id="MobiDB-lite"/>
    </source>
</evidence>
<accession>A0ABW1IH65</accession>
<evidence type="ECO:0000313" key="2">
    <source>
        <dbReference type="EMBL" id="MFC5952485.1"/>
    </source>
</evidence>
<feature type="compositionally biased region" description="Acidic residues" evidence="1">
    <location>
        <begin position="371"/>
        <end position="386"/>
    </location>
</feature>
<dbReference type="EMBL" id="JBHSQK010000108">
    <property type="protein sequence ID" value="MFC5952485.1"/>
    <property type="molecule type" value="Genomic_DNA"/>
</dbReference>
<dbReference type="Proteomes" id="UP001596119">
    <property type="component" value="Unassembled WGS sequence"/>
</dbReference>
<evidence type="ECO:0000313" key="3">
    <source>
        <dbReference type="Proteomes" id="UP001596119"/>
    </source>
</evidence>
<dbReference type="RefSeq" id="WP_379571420.1">
    <property type="nucleotide sequence ID" value="NZ_JBHSQK010000108.1"/>
</dbReference>
<name>A0ABW1IH65_9PSEU</name>
<keyword evidence="3" id="KW-1185">Reference proteome</keyword>
<dbReference type="InterPro" id="IPR021391">
    <property type="entry name" value="DUF3027"/>
</dbReference>
<feature type="compositionally biased region" description="Basic and acidic residues" evidence="1">
    <location>
        <begin position="393"/>
        <end position="403"/>
    </location>
</feature>
<proteinExistence type="predicted"/>
<feature type="compositionally biased region" description="Low complexity" evidence="1">
    <location>
        <begin position="314"/>
        <end position="327"/>
    </location>
</feature>
<dbReference type="Pfam" id="PF11228">
    <property type="entry name" value="DUF3027"/>
    <property type="match status" value="1"/>
</dbReference>
<reference evidence="3" key="1">
    <citation type="journal article" date="2019" name="Int. J. Syst. Evol. Microbiol.">
        <title>The Global Catalogue of Microorganisms (GCM) 10K type strain sequencing project: providing services to taxonomists for standard genome sequencing and annotation.</title>
        <authorList>
            <consortium name="The Broad Institute Genomics Platform"/>
            <consortium name="The Broad Institute Genome Sequencing Center for Infectious Disease"/>
            <person name="Wu L."/>
            <person name="Ma J."/>
        </authorList>
    </citation>
    <scope>NUCLEOTIDE SEQUENCE [LARGE SCALE GENOMIC DNA]</scope>
    <source>
        <strain evidence="3">CGMCC 4.7397</strain>
    </source>
</reference>
<comment type="caution">
    <text evidence="2">The sequence shown here is derived from an EMBL/GenBank/DDBJ whole genome shotgun (WGS) entry which is preliminary data.</text>
</comment>
<feature type="region of interest" description="Disordered" evidence="1">
    <location>
        <begin position="264"/>
        <end position="403"/>
    </location>
</feature>
<gene>
    <name evidence="2" type="ORF">ACFQH9_29900</name>
</gene>